<evidence type="ECO:0000313" key="4">
    <source>
        <dbReference type="EMBL" id="GHO55209.1"/>
    </source>
</evidence>
<feature type="compositionally biased region" description="Low complexity" evidence="1">
    <location>
        <begin position="355"/>
        <end position="388"/>
    </location>
</feature>
<feature type="compositionally biased region" description="Pro residues" evidence="1">
    <location>
        <begin position="172"/>
        <end position="200"/>
    </location>
</feature>
<dbReference type="Proteomes" id="UP000654345">
    <property type="component" value="Unassembled WGS sequence"/>
</dbReference>
<organism evidence="4 5">
    <name type="scientific">Ktedonobacter robiniae</name>
    <dbReference type="NCBI Taxonomy" id="2778365"/>
    <lineage>
        <taxon>Bacteria</taxon>
        <taxon>Bacillati</taxon>
        <taxon>Chloroflexota</taxon>
        <taxon>Ktedonobacteria</taxon>
        <taxon>Ktedonobacterales</taxon>
        <taxon>Ktedonobacteraceae</taxon>
        <taxon>Ktedonobacter</taxon>
    </lineage>
</organism>
<keyword evidence="2" id="KW-0472">Membrane</keyword>
<sequence length="597" mass="61400">MMHCKHCGILNPAEADFCGNCGKSLDQLASDDFTRQHNPVLQADALTQISGPHTPISASNPVTPPPVYTTPPTTPITPMYRPTPFPASTPEEEEERRKRAALLGLPLMGAAFEQTPNNVPTVQGTPSQPGIPGANGTPNMPSPMSNMQAGLMPGPGGNFTPGGLPTVAQPPISLPPPVYTPPTSSPQPGPPGSPQPTTPPSHPGCLSWLLIALTVLVILASIGTLGLVLFTPALSLDGASVVRVGNTYQLSGQGFLPGTSVTLTLDGNTPILFAAGSPPGSLRQTNMLAGNVLSTQHPTRGSNTLNVSALGTFKVSLHVDNTWHPGKHTIQASGNSVQHTASLEVTVTQNGVHLPTPTTTVTSTPTATDTPVPTDTPATTDTPASNPPVLDIVNPASVSLSATAGSNQSTTATTTLTTRGSGTLTWQSSWNASWLNVYPSQGQIEAPGTQTIQVSANASQLKAGTYTTSVVFSSQASSSYSTLTVTLTVKAATVVCINASPTSIAMKSVNGGMDRAQITLTNCGNVSSDWSATSSATWLNLSLSSGTLSAGQQTTTLATAPNRVQLKDGTYTGYLTFTSGSKQVTVTVTLTVSTIIT</sequence>
<evidence type="ECO:0000313" key="5">
    <source>
        <dbReference type="Proteomes" id="UP000654345"/>
    </source>
</evidence>
<feature type="domain" description="BACON" evidence="3">
    <location>
        <begin position="396"/>
        <end position="478"/>
    </location>
</feature>
<feature type="region of interest" description="Disordered" evidence="1">
    <location>
        <begin position="352"/>
        <end position="388"/>
    </location>
</feature>
<evidence type="ECO:0000256" key="2">
    <source>
        <dbReference type="SAM" id="Phobius"/>
    </source>
</evidence>
<dbReference type="InterPro" id="IPR013783">
    <property type="entry name" value="Ig-like_fold"/>
</dbReference>
<feature type="compositionally biased region" description="Polar residues" evidence="1">
    <location>
        <begin position="136"/>
        <end position="148"/>
    </location>
</feature>
<dbReference type="Gene3D" id="2.60.40.10">
    <property type="entry name" value="Immunoglobulins"/>
    <property type="match status" value="2"/>
</dbReference>
<reference evidence="4 5" key="1">
    <citation type="journal article" date="2021" name="Int. J. Syst. Evol. Microbiol.">
        <title>Reticulibacter mediterranei gen. nov., sp. nov., within the new family Reticulibacteraceae fam. nov., and Ktedonospora formicarum gen. nov., sp. nov., Ktedonobacter robiniae sp. nov., Dictyobacter formicarum sp. nov. and Dictyobacter arantiisoli sp. nov., belonging to the class Ktedonobacteria.</title>
        <authorList>
            <person name="Yabe S."/>
            <person name="Zheng Y."/>
            <person name="Wang C.M."/>
            <person name="Sakai Y."/>
            <person name="Abe K."/>
            <person name="Yokota A."/>
            <person name="Donadio S."/>
            <person name="Cavaletti L."/>
            <person name="Monciardini P."/>
        </authorList>
    </citation>
    <scope>NUCLEOTIDE SEQUENCE [LARGE SCALE GENOMIC DNA]</scope>
    <source>
        <strain evidence="4 5">SOSP1-30</strain>
    </source>
</reference>
<accession>A0ABQ3UR61</accession>
<evidence type="ECO:0000256" key="1">
    <source>
        <dbReference type="SAM" id="MobiDB-lite"/>
    </source>
</evidence>
<feature type="compositionally biased region" description="Pro residues" evidence="1">
    <location>
        <begin position="71"/>
        <end position="87"/>
    </location>
</feature>
<feature type="compositionally biased region" description="Polar residues" evidence="1">
    <location>
        <begin position="117"/>
        <end position="128"/>
    </location>
</feature>
<keyword evidence="2" id="KW-1133">Transmembrane helix</keyword>
<keyword evidence="2" id="KW-0812">Transmembrane</keyword>
<dbReference type="InterPro" id="IPR024361">
    <property type="entry name" value="BACON"/>
</dbReference>
<proteinExistence type="predicted"/>
<feature type="transmembrane region" description="Helical" evidence="2">
    <location>
        <begin position="206"/>
        <end position="230"/>
    </location>
</feature>
<name>A0ABQ3UR61_9CHLR</name>
<protein>
    <recommendedName>
        <fullName evidence="3">BACON domain-containing protein</fullName>
    </recommendedName>
</protein>
<dbReference type="EMBL" id="BNJG01000001">
    <property type="protein sequence ID" value="GHO55209.1"/>
    <property type="molecule type" value="Genomic_DNA"/>
</dbReference>
<feature type="region of interest" description="Disordered" evidence="1">
    <location>
        <begin position="71"/>
        <end position="97"/>
    </location>
</feature>
<comment type="caution">
    <text evidence="4">The sequence shown here is derived from an EMBL/GenBank/DDBJ whole genome shotgun (WGS) entry which is preliminary data.</text>
</comment>
<gene>
    <name evidence="4" type="ORF">KSB_36840</name>
</gene>
<dbReference type="RefSeq" id="WP_201371826.1">
    <property type="nucleotide sequence ID" value="NZ_BNJG01000001.1"/>
</dbReference>
<evidence type="ECO:0000259" key="3">
    <source>
        <dbReference type="Pfam" id="PF19190"/>
    </source>
</evidence>
<feature type="region of interest" description="Disordered" evidence="1">
    <location>
        <begin position="117"/>
        <end position="200"/>
    </location>
</feature>
<feature type="domain" description="BACON" evidence="3">
    <location>
        <begin position="497"/>
        <end position="590"/>
    </location>
</feature>
<dbReference type="Pfam" id="PF19190">
    <property type="entry name" value="BACON_2"/>
    <property type="match status" value="2"/>
</dbReference>
<keyword evidence="5" id="KW-1185">Reference proteome</keyword>